<dbReference type="InterPro" id="IPR036271">
    <property type="entry name" value="Tet_transcr_reg_TetR-rel_C_sf"/>
</dbReference>
<reference evidence="7" key="1">
    <citation type="journal article" date="2019" name="Int. J. Syst. Evol. Microbiol.">
        <title>The Global Catalogue of Microorganisms (GCM) 10K type strain sequencing project: providing services to taxonomists for standard genome sequencing and annotation.</title>
        <authorList>
            <consortium name="The Broad Institute Genomics Platform"/>
            <consortium name="The Broad Institute Genome Sequencing Center for Infectious Disease"/>
            <person name="Wu L."/>
            <person name="Ma J."/>
        </authorList>
    </citation>
    <scope>NUCLEOTIDE SEQUENCE [LARGE SCALE GENOMIC DNA]</scope>
    <source>
        <strain evidence="7">CGMCC 1.6774</strain>
    </source>
</reference>
<comment type="caution">
    <text evidence="6">The sequence shown here is derived from an EMBL/GenBank/DDBJ whole genome shotgun (WGS) entry which is preliminary data.</text>
</comment>
<feature type="DNA-binding region" description="H-T-H motif" evidence="4">
    <location>
        <begin position="34"/>
        <end position="53"/>
    </location>
</feature>
<dbReference type="Pfam" id="PF00440">
    <property type="entry name" value="TetR_N"/>
    <property type="match status" value="1"/>
</dbReference>
<gene>
    <name evidence="6" type="ORF">ACFSOX_20935</name>
</gene>
<evidence type="ECO:0000256" key="4">
    <source>
        <dbReference type="PROSITE-ProRule" id="PRU00335"/>
    </source>
</evidence>
<dbReference type="Proteomes" id="UP001597314">
    <property type="component" value="Unassembled WGS sequence"/>
</dbReference>
<keyword evidence="7" id="KW-1185">Reference proteome</keyword>
<dbReference type="EMBL" id="JBHUIW010000031">
    <property type="protein sequence ID" value="MFD2184627.1"/>
    <property type="molecule type" value="Genomic_DNA"/>
</dbReference>
<dbReference type="InterPro" id="IPR050109">
    <property type="entry name" value="HTH-type_TetR-like_transc_reg"/>
</dbReference>
<dbReference type="PANTHER" id="PTHR30055:SF234">
    <property type="entry name" value="HTH-TYPE TRANSCRIPTIONAL REGULATOR BETI"/>
    <property type="match status" value="1"/>
</dbReference>
<dbReference type="Gene3D" id="1.10.357.10">
    <property type="entry name" value="Tetracycline Repressor, domain 2"/>
    <property type="match status" value="1"/>
</dbReference>
<evidence type="ECO:0000256" key="3">
    <source>
        <dbReference type="ARBA" id="ARBA00023163"/>
    </source>
</evidence>
<keyword evidence="2 4" id="KW-0238">DNA-binding</keyword>
<feature type="domain" description="HTH tetR-type" evidence="5">
    <location>
        <begin position="11"/>
        <end position="71"/>
    </location>
</feature>
<evidence type="ECO:0000259" key="5">
    <source>
        <dbReference type="PROSITE" id="PS50977"/>
    </source>
</evidence>
<proteinExistence type="predicted"/>
<dbReference type="SUPFAM" id="SSF48498">
    <property type="entry name" value="Tetracyclin repressor-like, C-terminal domain"/>
    <property type="match status" value="1"/>
</dbReference>
<accession>A0ABW5ARA8</accession>
<name>A0ABW5ARA8_9BRAD</name>
<evidence type="ECO:0000256" key="2">
    <source>
        <dbReference type="ARBA" id="ARBA00023125"/>
    </source>
</evidence>
<dbReference type="InterPro" id="IPR009057">
    <property type="entry name" value="Homeodomain-like_sf"/>
</dbReference>
<keyword evidence="3" id="KW-0804">Transcription</keyword>
<keyword evidence="1" id="KW-0805">Transcription regulation</keyword>
<dbReference type="SUPFAM" id="SSF46689">
    <property type="entry name" value="Homeodomain-like"/>
    <property type="match status" value="1"/>
</dbReference>
<protein>
    <submittedName>
        <fullName evidence="6">TetR/AcrR family transcriptional regulator</fullName>
    </submittedName>
</protein>
<organism evidence="6 7">
    <name type="scientific">Rhodoplanes azumiensis</name>
    <dbReference type="NCBI Taxonomy" id="1897628"/>
    <lineage>
        <taxon>Bacteria</taxon>
        <taxon>Pseudomonadati</taxon>
        <taxon>Pseudomonadota</taxon>
        <taxon>Alphaproteobacteria</taxon>
        <taxon>Hyphomicrobiales</taxon>
        <taxon>Nitrobacteraceae</taxon>
        <taxon>Rhodoplanes</taxon>
    </lineage>
</organism>
<sequence>MDQTVRKRDKEASKQALMQAGLSAFSTRGYDAATTKMIAADAGLNEQLITRYFGGKAGLLLAILASFVDEEANGRIYPAPAEDVETEIRQFLLYRHQKLLVLQDFFRAYLPLSLRDDAIRDSLRPILLRESAVLRDRLVALQGRGLIRADADLEAVSMIIGGLSFHASFLLRVNLDLPDDRLDHIISEFVRCMTLALAPMP</sequence>
<dbReference type="InterPro" id="IPR001647">
    <property type="entry name" value="HTH_TetR"/>
</dbReference>
<evidence type="ECO:0000256" key="1">
    <source>
        <dbReference type="ARBA" id="ARBA00023015"/>
    </source>
</evidence>
<dbReference type="RefSeq" id="WP_378479767.1">
    <property type="nucleotide sequence ID" value="NZ_JBHUIW010000031.1"/>
</dbReference>
<dbReference type="Gene3D" id="1.10.10.60">
    <property type="entry name" value="Homeodomain-like"/>
    <property type="match status" value="1"/>
</dbReference>
<dbReference type="PROSITE" id="PS50977">
    <property type="entry name" value="HTH_TETR_2"/>
    <property type="match status" value="1"/>
</dbReference>
<evidence type="ECO:0000313" key="6">
    <source>
        <dbReference type="EMBL" id="MFD2184627.1"/>
    </source>
</evidence>
<evidence type="ECO:0000313" key="7">
    <source>
        <dbReference type="Proteomes" id="UP001597314"/>
    </source>
</evidence>
<dbReference type="PANTHER" id="PTHR30055">
    <property type="entry name" value="HTH-TYPE TRANSCRIPTIONAL REGULATOR RUTR"/>
    <property type="match status" value="1"/>
</dbReference>